<dbReference type="PROSITE" id="PS00136">
    <property type="entry name" value="SUBTILASE_ASP"/>
    <property type="match status" value="1"/>
</dbReference>
<dbReference type="InterPro" id="IPR034197">
    <property type="entry name" value="Peptidases_S8_3"/>
</dbReference>
<dbReference type="Pfam" id="PF02225">
    <property type="entry name" value="PA"/>
    <property type="match status" value="1"/>
</dbReference>
<keyword evidence="6 10" id="KW-0378">Hydrolase</keyword>
<dbReference type="InterPro" id="IPR037045">
    <property type="entry name" value="S8pro/Inhibitor_I9_sf"/>
</dbReference>
<dbReference type="Gene3D" id="3.50.30.30">
    <property type="match status" value="1"/>
</dbReference>
<dbReference type="PROSITE" id="PS51892">
    <property type="entry name" value="SUBTILASE"/>
    <property type="match status" value="1"/>
</dbReference>
<dbReference type="CDD" id="cd02120">
    <property type="entry name" value="PA_subtilisin_like"/>
    <property type="match status" value="1"/>
</dbReference>
<dbReference type="InterPro" id="IPR015500">
    <property type="entry name" value="Peptidase_S8_subtilisin-rel"/>
</dbReference>
<proteinExistence type="inferred from homology"/>
<evidence type="ECO:0000256" key="5">
    <source>
        <dbReference type="ARBA" id="ARBA00022729"/>
    </source>
</evidence>
<keyword evidence="4 10" id="KW-0645">Protease</keyword>
<dbReference type="Pfam" id="PF05922">
    <property type="entry name" value="Inhibitor_I9"/>
    <property type="match status" value="1"/>
</dbReference>
<feature type="domain" description="PA" evidence="13">
    <location>
        <begin position="374"/>
        <end position="463"/>
    </location>
</feature>
<evidence type="ECO:0000256" key="6">
    <source>
        <dbReference type="ARBA" id="ARBA00022801"/>
    </source>
</evidence>
<dbReference type="GO" id="GO:0006508">
    <property type="term" value="P:proteolysis"/>
    <property type="evidence" value="ECO:0007669"/>
    <property type="project" value="UniProtKB-KW"/>
</dbReference>
<reference evidence="16" key="1">
    <citation type="submission" date="2017-07" db="EMBL/GenBank/DDBJ databases">
        <title>Taro Niue Genome Assembly and Annotation.</title>
        <authorList>
            <person name="Atibalentja N."/>
            <person name="Keating K."/>
            <person name="Fields C.J."/>
        </authorList>
    </citation>
    <scope>NUCLEOTIDE SEQUENCE</scope>
    <source>
        <strain evidence="16">Niue_2</strain>
        <tissue evidence="16">Leaf</tissue>
    </source>
</reference>
<dbReference type="SUPFAM" id="SSF52743">
    <property type="entry name" value="Subtilisin-like"/>
    <property type="match status" value="1"/>
</dbReference>
<dbReference type="InterPro" id="IPR036852">
    <property type="entry name" value="Peptidase_S8/S53_dom_sf"/>
</dbReference>
<dbReference type="InterPro" id="IPR000209">
    <property type="entry name" value="Peptidase_S8/S53_dom"/>
</dbReference>
<evidence type="ECO:0000256" key="3">
    <source>
        <dbReference type="ARBA" id="ARBA00022525"/>
    </source>
</evidence>
<evidence type="ECO:0000259" key="14">
    <source>
        <dbReference type="Pfam" id="PF05922"/>
    </source>
</evidence>
<dbReference type="OrthoDB" id="19448at2759"/>
<accession>A0A843TZF8</accession>
<evidence type="ECO:0000256" key="2">
    <source>
        <dbReference type="ARBA" id="ARBA00011073"/>
    </source>
</evidence>
<dbReference type="Pfam" id="PF17766">
    <property type="entry name" value="fn3_6"/>
    <property type="match status" value="1"/>
</dbReference>
<dbReference type="InterPro" id="IPR041469">
    <property type="entry name" value="Subtilisin-like_FN3"/>
</dbReference>
<evidence type="ECO:0000256" key="9">
    <source>
        <dbReference type="PIRSR" id="PIRSR615500-1"/>
    </source>
</evidence>
<dbReference type="SUPFAM" id="SSF52025">
    <property type="entry name" value="PA domain"/>
    <property type="match status" value="1"/>
</dbReference>
<dbReference type="Gene3D" id="3.40.50.200">
    <property type="entry name" value="Peptidase S8/S53 domain"/>
    <property type="match status" value="1"/>
</dbReference>
<dbReference type="InterPro" id="IPR023827">
    <property type="entry name" value="Peptidase_S8_Asp-AS"/>
</dbReference>
<dbReference type="AlphaFoldDB" id="A0A843TZF8"/>
<dbReference type="InterPro" id="IPR003137">
    <property type="entry name" value="PA_domain"/>
</dbReference>
<keyword evidence="17" id="KW-1185">Reference proteome</keyword>
<name>A0A843TZF8_COLES</name>
<dbReference type="PRINTS" id="PR00723">
    <property type="entry name" value="SUBTILISIN"/>
</dbReference>
<evidence type="ECO:0000259" key="13">
    <source>
        <dbReference type="Pfam" id="PF02225"/>
    </source>
</evidence>
<dbReference type="Gene3D" id="3.30.70.80">
    <property type="entry name" value="Peptidase S8 propeptide/proteinase inhibitor I9"/>
    <property type="match status" value="1"/>
</dbReference>
<dbReference type="EMBL" id="NMUH01000317">
    <property type="protein sequence ID" value="MQL76788.1"/>
    <property type="molecule type" value="Genomic_DNA"/>
</dbReference>
<keyword evidence="3" id="KW-0964">Secreted</keyword>
<gene>
    <name evidence="16" type="ORF">Taro_009179</name>
</gene>
<comment type="similarity">
    <text evidence="2 10">Belongs to the peptidase S8 family.</text>
</comment>
<dbReference type="InterPro" id="IPR010259">
    <property type="entry name" value="S8pro/Inhibitor_I9"/>
</dbReference>
<feature type="domain" description="Inhibitor I9" evidence="14">
    <location>
        <begin position="65"/>
        <end position="112"/>
    </location>
</feature>
<evidence type="ECO:0000256" key="10">
    <source>
        <dbReference type="PROSITE-ProRule" id="PRU01240"/>
    </source>
</evidence>
<evidence type="ECO:0000256" key="4">
    <source>
        <dbReference type="ARBA" id="ARBA00022670"/>
    </source>
</evidence>
<comment type="subcellular location">
    <subcellularLocation>
        <location evidence="1">Secreted</location>
    </subcellularLocation>
</comment>
<dbReference type="InterPro" id="IPR046450">
    <property type="entry name" value="PA_dom_sf"/>
</dbReference>
<protein>
    <submittedName>
        <fullName evidence="16">Uncharacterized protein</fullName>
    </submittedName>
</protein>
<dbReference type="GO" id="GO:0004252">
    <property type="term" value="F:serine-type endopeptidase activity"/>
    <property type="evidence" value="ECO:0007669"/>
    <property type="project" value="UniProtKB-UniRule"/>
</dbReference>
<keyword evidence="7 10" id="KW-0720">Serine protease</keyword>
<feature type="active site" description="Charge relay system" evidence="9 10">
    <location>
        <position position="216"/>
    </location>
</feature>
<evidence type="ECO:0000256" key="8">
    <source>
        <dbReference type="ARBA" id="ARBA00023180"/>
    </source>
</evidence>
<evidence type="ECO:0000259" key="15">
    <source>
        <dbReference type="Pfam" id="PF17766"/>
    </source>
</evidence>
<feature type="active site" description="Charge relay system" evidence="9 10">
    <location>
        <position position="157"/>
    </location>
</feature>
<evidence type="ECO:0000313" key="17">
    <source>
        <dbReference type="Proteomes" id="UP000652761"/>
    </source>
</evidence>
<feature type="chain" id="PRO_5032716575" evidence="11">
    <location>
        <begin position="24"/>
        <end position="773"/>
    </location>
</feature>
<dbReference type="Pfam" id="PF00082">
    <property type="entry name" value="Peptidase_S8"/>
    <property type="match status" value="1"/>
</dbReference>
<feature type="domain" description="Subtilisin-like protease fibronectin type-III" evidence="15">
    <location>
        <begin position="669"/>
        <end position="767"/>
    </location>
</feature>
<sequence length="773" mass="81491">MADHKPFSPFPFFALLLSSLLLCSPMGEEGRRHAHEDHGHAGPAPRLQTFVISVQQPESATFAGHEDRERWYRSFLSENAAADDVGMGERRWVYSYHEVLTGFAARLTEEEILGSLHLHSATTHSPEFIGLHTGSGLWGGGATGGRLGEGVIVGMIDSGVTLGHPSFNDDDMPPPPSRWKGSCQPPKFCNKKVIGAKTFISGSDSEKATPADDDGHGTHTASTVAGSFVKGANVLGNTYGTASGVAPHAHLAIYKVCTGNKCQASDILAGIDAALADGVDVLSISLGGTPGLFIFSDLIAVGAFRAIKKGVFVSCAAGNFGDSDTVINDAPWILTVAAGTMDRSIVASVKLGNGSIFQGQSAFQPAGFTRKLLPLVLPGANLSDTAPAFSCKPEYLVGVDVKGKIVLCKGGRGILNFDKGTAVLKAGAAAMILMNAEFQRGTTAVSAHVLPASHVSFSDGSKIIDYFRRSNNPTVSISFEGTKLGFSSPPAPEVASFSSRGGPNVMDTHILKPDVLGPGVNMLAAWHSPVGPPSVNPDSRDDAYFNMISGTSMATPHLSGVVALLKSAHPDWSPATIRSAIMTTANIRDNDGNRIIFYGSLNKTADVLAIGAGHVNASRADDPGLVYDLVPTDYIPYLCDFGFVDDTLKPGLVGELVNCSTLPRIAREQLNYPSIAVLLGKKSPTVAVNRTVTNVGEADEIYKVEVEAGGGLAVSVVPQTLRFSAVKEKQSFTVTFSKPGGATELSFEEGSLRWVSDKHIVRIHISVVIDLLE</sequence>
<organism evidence="16 17">
    <name type="scientific">Colocasia esculenta</name>
    <name type="common">Wild taro</name>
    <name type="synonym">Arum esculentum</name>
    <dbReference type="NCBI Taxonomy" id="4460"/>
    <lineage>
        <taxon>Eukaryota</taxon>
        <taxon>Viridiplantae</taxon>
        <taxon>Streptophyta</taxon>
        <taxon>Embryophyta</taxon>
        <taxon>Tracheophyta</taxon>
        <taxon>Spermatophyta</taxon>
        <taxon>Magnoliopsida</taxon>
        <taxon>Liliopsida</taxon>
        <taxon>Araceae</taxon>
        <taxon>Aroideae</taxon>
        <taxon>Colocasieae</taxon>
        <taxon>Colocasia</taxon>
    </lineage>
</organism>
<keyword evidence="5 11" id="KW-0732">Signal</keyword>
<dbReference type="Proteomes" id="UP000652761">
    <property type="component" value="Unassembled WGS sequence"/>
</dbReference>
<comment type="caution">
    <text evidence="16">The sequence shown here is derived from an EMBL/GenBank/DDBJ whole genome shotgun (WGS) entry which is preliminary data.</text>
</comment>
<dbReference type="PANTHER" id="PTHR10795">
    <property type="entry name" value="PROPROTEIN CONVERTASE SUBTILISIN/KEXIN"/>
    <property type="match status" value="1"/>
</dbReference>
<dbReference type="CDD" id="cd04852">
    <property type="entry name" value="Peptidases_S8_3"/>
    <property type="match status" value="1"/>
</dbReference>
<dbReference type="GO" id="GO:0005576">
    <property type="term" value="C:extracellular region"/>
    <property type="evidence" value="ECO:0007669"/>
    <property type="project" value="UniProtKB-SubCell"/>
</dbReference>
<evidence type="ECO:0000256" key="1">
    <source>
        <dbReference type="ARBA" id="ARBA00004613"/>
    </source>
</evidence>
<evidence type="ECO:0000256" key="7">
    <source>
        <dbReference type="ARBA" id="ARBA00022825"/>
    </source>
</evidence>
<evidence type="ECO:0000313" key="16">
    <source>
        <dbReference type="EMBL" id="MQL76788.1"/>
    </source>
</evidence>
<feature type="signal peptide" evidence="11">
    <location>
        <begin position="1"/>
        <end position="23"/>
    </location>
</feature>
<dbReference type="InterPro" id="IPR045051">
    <property type="entry name" value="SBT"/>
</dbReference>
<evidence type="ECO:0000259" key="12">
    <source>
        <dbReference type="Pfam" id="PF00082"/>
    </source>
</evidence>
<feature type="domain" description="Peptidase S8/S53" evidence="12">
    <location>
        <begin position="148"/>
        <end position="588"/>
    </location>
</feature>
<evidence type="ECO:0000256" key="11">
    <source>
        <dbReference type="SAM" id="SignalP"/>
    </source>
</evidence>
<keyword evidence="8" id="KW-0325">Glycoprotein</keyword>
<feature type="active site" description="Charge relay system" evidence="9 10">
    <location>
        <position position="552"/>
    </location>
</feature>
<dbReference type="Gene3D" id="2.60.40.2310">
    <property type="match status" value="1"/>
</dbReference>